<dbReference type="GO" id="GO:0003677">
    <property type="term" value="F:DNA binding"/>
    <property type="evidence" value="ECO:0007669"/>
    <property type="project" value="UniProtKB-KW"/>
</dbReference>
<name>A0A7U3NJY3_9CAUD</name>
<keyword evidence="1" id="KW-0238">DNA-binding</keyword>
<sequence length="88" mass="10428">MSRVVEHKKDIKLNREKLHEILESQKMEYIELHNKVSTKFGLDLQYKGFMSLMSNKSSWKLLYAHAIADVLNINYTDIFEIVDVQKKN</sequence>
<dbReference type="EMBL" id="MW084976">
    <property type="protein sequence ID" value="QOV08375.1"/>
    <property type="molecule type" value="Genomic_DNA"/>
</dbReference>
<protein>
    <submittedName>
        <fullName evidence="1">DNA-binding transcriptional regulator</fullName>
    </submittedName>
</protein>
<gene>
    <name evidence="1" type="ORF">Kirov_176</name>
</gene>
<keyword evidence="2" id="KW-1185">Reference proteome</keyword>
<proteinExistence type="predicted"/>
<organism evidence="1 2">
    <name type="scientific">Bacillus phage Kirov</name>
    <dbReference type="NCBI Taxonomy" id="2783539"/>
    <lineage>
        <taxon>Viruses</taxon>
        <taxon>Duplodnaviria</taxon>
        <taxon>Heunggongvirae</taxon>
        <taxon>Uroviricota</taxon>
        <taxon>Caudoviricetes</taxon>
        <taxon>Andregratiavirinae</taxon>
        <taxon>Kirovvirus</taxon>
        <taxon>Kirovvirus kirov</taxon>
    </lineage>
</organism>
<evidence type="ECO:0000313" key="1">
    <source>
        <dbReference type="EMBL" id="QOV08375.1"/>
    </source>
</evidence>
<dbReference type="Proteomes" id="UP000594029">
    <property type="component" value="Segment"/>
</dbReference>
<accession>A0A7U3NJY3</accession>
<reference evidence="1 2" key="1">
    <citation type="submission" date="2020-10" db="EMBL/GenBank/DDBJ databases">
        <authorList>
            <person name="Kazantseva O.A."/>
            <person name="Piligrimova E.G."/>
            <person name="Shadrin A.M."/>
        </authorList>
    </citation>
    <scope>NUCLEOTIDE SEQUENCE [LARGE SCALE GENOMIC DNA]</scope>
</reference>
<evidence type="ECO:0000313" key="2">
    <source>
        <dbReference type="Proteomes" id="UP000594029"/>
    </source>
</evidence>